<accession>B7U5G4</accession>
<dbReference type="Pfam" id="PF05350">
    <property type="entry name" value="GSK-3_bind"/>
    <property type="match status" value="1"/>
</dbReference>
<evidence type="ECO:0000256" key="2">
    <source>
        <dbReference type="SAM" id="MobiDB-lite"/>
    </source>
</evidence>
<evidence type="ECO:0000313" key="3">
    <source>
        <dbReference type="EMBL" id="ACJ65687.1"/>
    </source>
</evidence>
<keyword evidence="3" id="KW-0418">Kinase</keyword>
<dbReference type="EMBL" id="FJ435173">
    <property type="protein sequence ID" value="ACJ65687.1"/>
    <property type="molecule type" value="mRNA"/>
</dbReference>
<dbReference type="SMR" id="B7U5G4"/>
<feature type="compositionally biased region" description="Polar residues" evidence="2">
    <location>
        <begin position="134"/>
        <end position="144"/>
    </location>
</feature>
<comment type="similarity">
    <text evidence="1">Belongs to the GSK-3-binding protein family.</text>
</comment>
<reference evidence="3" key="1">
    <citation type="submission" date="2008-11" db="EMBL/GenBank/DDBJ databases">
        <authorList>
            <person name="Lee J."/>
            <person name="De Zoysa M."/>
        </authorList>
    </citation>
    <scope>NUCLEOTIDE SEQUENCE</scope>
</reference>
<name>B7U5G4_HALDI</name>
<dbReference type="AlphaFoldDB" id="B7U5G4"/>
<keyword evidence="3" id="KW-0808">Transferase</keyword>
<feature type="region of interest" description="Disordered" evidence="2">
    <location>
        <begin position="125"/>
        <end position="151"/>
    </location>
</feature>
<protein>
    <submittedName>
        <fullName evidence="3">Glycogen synthase kinase</fullName>
    </submittedName>
</protein>
<dbReference type="InterPro" id="IPR008014">
    <property type="entry name" value="GSK3-bd"/>
</dbReference>
<dbReference type="GO" id="GO:0016301">
    <property type="term" value="F:kinase activity"/>
    <property type="evidence" value="ECO:0007669"/>
    <property type="project" value="UniProtKB-KW"/>
</dbReference>
<organism evidence="3">
    <name type="scientific">Haliotis discus discus</name>
    <name type="common">disc abalone</name>
    <dbReference type="NCBI Taxonomy" id="91233"/>
    <lineage>
        <taxon>Eukaryota</taxon>
        <taxon>Metazoa</taxon>
        <taxon>Spiralia</taxon>
        <taxon>Lophotrochozoa</taxon>
        <taxon>Mollusca</taxon>
        <taxon>Gastropoda</taxon>
        <taxon>Vetigastropoda</taxon>
        <taxon>Lepetellida</taxon>
        <taxon>Haliotoidea</taxon>
        <taxon>Haliotidae</taxon>
        <taxon>Haliotis</taxon>
    </lineage>
</organism>
<sequence>MPVKIEAQNQPEACPVIPTDIDLLVKQVQERLCLKSREKLHSYRKTPYTPIGHRASNGYGRISNLCCEKDSSSNSGNFIHHKLKGCCKSSAVLKTEDDSPHILLQKLLKEQTLIQEAVRRLQLKTTRESENKQTFRPSSWSEASSLEGLSA</sequence>
<evidence type="ECO:0000256" key="1">
    <source>
        <dbReference type="ARBA" id="ARBA00010422"/>
    </source>
</evidence>
<proteinExistence type="evidence at transcript level"/>